<reference evidence="15" key="2">
    <citation type="journal article" date="2023" name="Commun. Biol.">
        <title>Intrasexual cuticular hydrocarbon dimorphism in a wasp sheds light on hydrocarbon biosynthesis genes in Hymenoptera.</title>
        <authorList>
            <person name="Moris V.C."/>
            <person name="Podsiadlowski L."/>
            <person name="Martin S."/>
            <person name="Oeyen J.P."/>
            <person name="Donath A."/>
            <person name="Petersen M."/>
            <person name="Wilbrandt J."/>
            <person name="Misof B."/>
            <person name="Liedtke D."/>
            <person name="Thamm M."/>
            <person name="Scheiner R."/>
            <person name="Schmitt T."/>
            <person name="Niehuis O."/>
        </authorList>
    </citation>
    <scope>NUCLEOTIDE SEQUENCE</scope>
    <source>
        <strain evidence="15">GBR_01_08_01A</strain>
    </source>
</reference>
<dbReference type="Pfam" id="PF00001">
    <property type="entry name" value="7tm_1"/>
    <property type="match status" value="1"/>
</dbReference>
<keyword evidence="4 12" id="KW-0812">Transmembrane</keyword>
<dbReference type="GO" id="GO:0001607">
    <property type="term" value="F:neuromedin U receptor activity"/>
    <property type="evidence" value="ECO:0007669"/>
    <property type="project" value="InterPro"/>
</dbReference>
<dbReference type="AlphaFoldDB" id="A0AAD9VS03"/>
<gene>
    <name evidence="15" type="ORF">KPH14_006992</name>
</gene>
<feature type="transmembrane region" description="Helical" evidence="13">
    <location>
        <begin position="48"/>
        <end position="68"/>
    </location>
</feature>
<feature type="transmembrane region" description="Helical" evidence="13">
    <location>
        <begin position="160"/>
        <end position="181"/>
    </location>
</feature>
<keyword evidence="11 12" id="KW-0807">Transducer</keyword>
<dbReference type="PROSITE" id="PS00237">
    <property type="entry name" value="G_PROTEIN_RECEP_F1_1"/>
    <property type="match status" value="1"/>
</dbReference>
<feature type="transmembrane region" description="Helical" evidence="13">
    <location>
        <begin position="272"/>
        <end position="291"/>
    </location>
</feature>
<organism evidence="15 16">
    <name type="scientific">Odynerus spinipes</name>
    <dbReference type="NCBI Taxonomy" id="1348599"/>
    <lineage>
        <taxon>Eukaryota</taxon>
        <taxon>Metazoa</taxon>
        <taxon>Ecdysozoa</taxon>
        <taxon>Arthropoda</taxon>
        <taxon>Hexapoda</taxon>
        <taxon>Insecta</taxon>
        <taxon>Pterygota</taxon>
        <taxon>Neoptera</taxon>
        <taxon>Endopterygota</taxon>
        <taxon>Hymenoptera</taxon>
        <taxon>Apocrita</taxon>
        <taxon>Aculeata</taxon>
        <taxon>Vespoidea</taxon>
        <taxon>Vespidae</taxon>
        <taxon>Eumeninae</taxon>
        <taxon>Odynerus</taxon>
    </lineage>
</organism>
<keyword evidence="9 12" id="KW-0675">Receptor</keyword>
<evidence type="ECO:0000256" key="8">
    <source>
        <dbReference type="ARBA" id="ARBA00023157"/>
    </source>
</evidence>
<evidence type="ECO:0000259" key="14">
    <source>
        <dbReference type="PROSITE" id="PS50262"/>
    </source>
</evidence>
<keyword evidence="3" id="KW-1003">Cell membrane</keyword>
<evidence type="ECO:0000256" key="6">
    <source>
        <dbReference type="ARBA" id="ARBA00023040"/>
    </source>
</evidence>
<keyword evidence="5 13" id="KW-1133">Transmembrane helix</keyword>
<keyword evidence="6 12" id="KW-0297">G-protein coupled receptor</keyword>
<comment type="caution">
    <text evidence="15">The sequence shown here is derived from an EMBL/GenBank/DDBJ whole genome shotgun (WGS) entry which is preliminary data.</text>
</comment>
<dbReference type="EMBL" id="JAIFRP010000026">
    <property type="protein sequence ID" value="KAK2584644.1"/>
    <property type="molecule type" value="Genomic_DNA"/>
</dbReference>
<dbReference type="Gene3D" id="1.20.1070.10">
    <property type="entry name" value="Rhodopsin 7-helix transmembrane proteins"/>
    <property type="match status" value="1"/>
</dbReference>
<evidence type="ECO:0000313" key="16">
    <source>
        <dbReference type="Proteomes" id="UP001258017"/>
    </source>
</evidence>
<dbReference type="CDD" id="cd15134">
    <property type="entry name" value="7tmA_capaR"/>
    <property type="match status" value="1"/>
</dbReference>
<evidence type="ECO:0000256" key="10">
    <source>
        <dbReference type="ARBA" id="ARBA00023180"/>
    </source>
</evidence>
<feature type="domain" description="G-protein coupled receptors family 1 profile" evidence="14">
    <location>
        <begin position="59"/>
        <end position="331"/>
    </location>
</feature>
<keyword evidence="8" id="KW-1015">Disulfide bond</keyword>
<reference evidence="15" key="1">
    <citation type="submission" date="2021-08" db="EMBL/GenBank/DDBJ databases">
        <authorList>
            <person name="Misof B."/>
            <person name="Oliver O."/>
            <person name="Podsiadlowski L."/>
            <person name="Donath A."/>
            <person name="Peters R."/>
            <person name="Mayer C."/>
            <person name="Rust J."/>
            <person name="Gunkel S."/>
            <person name="Lesny P."/>
            <person name="Martin S."/>
            <person name="Oeyen J.P."/>
            <person name="Petersen M."/>
            <person name="Panagiotis P."/>
            <person name="Wilbrandt J."/>
            <person name="Tanja T."/>
        </authorList>
    </citation>
    <scope>NUCLEOTIDE SEQUENCE</scope>
    <source>
        <strain evidence="15">GBR_01_08_01A</strain>
        <tissue evidence="15">Thorax + abdomen</tissue>
    </source>
</reference>
<dbReference type="PANTHER" id="PTHR24243:SF107">
    <property type="entry name" value="NEUROPEPTIDES CAPA RECEPTOR"/>
    <property type="match status" value="1"/>
</dbReference>
<dbReference type="PANTHER" id="PTHR24243">
    <property type="entry name" value="G-PROTEIN COUPLED RECEPTOR"/>
    <property type="match status" value="1"/>
</dbReference>
<dbReference type="Proteomes" id="UP001258017">
    <property type="component" value="Unassembled WGS sequence"/>
</dbReference>
<dbReference type="PRINTS" id="PR01565">
    <property type="entry name" value="NEUROMEDINUR"/>
</dbReference>
<feature type="transmembrane region" description="Helical" evidence="13">
    <location>
        <begin position="311"/>
        <end position="333"/>
    </location>
</feature>
<evidence type="ECO:0000256" key="4">
    <source>
        <dbReference type="ARBA" id="ARBA00022692"/>
    </source>
</evidence>
<proteinExistence type="inferred from homology"/>
<keyword evidence="16" id="KW-1185">Reference proteome</keyword>
<name>A0AAD9VS03_9HYME</name>
<keyword evidence="7 13" id="KW-0472">Membrane</keyword>
<dbReference type="PROSITE" id="PS50262">
    <property type="entry name" value="G_PROTEIN_RECEP_F1_2"/>
    <property type="match status" value="1"/>
</dbReference>
<dbReference type="GO" id="GO:0005886">
    <property type="term" value="C:plasma membrane"/>
    <property type="evidence" value="ECO:0007669"/>
    <property type="project" value="UniProtKB-SubCell"/>
</dbReference>
<evidence type="ECO:0000256" key="11">
    <source>
        <dbReference type="ARBA" id="ARBA00023224"/>
    </source>
</evidence>
<evidence type="ECO:0000256" key="2">
    <source>
        <dbReference type="ARBA" id="ARBA00010663"/>
    </source>
</evidence>
<dbReference type="InterPro" id="IPR017452">
    <property type="entry name" value="GPCR_Rhodpsn_7TM"/>
</dbReference>
<evidence type="ECO:0000256" key="3">
    <source>
        <dbReference type="ARBA" id="ARBA00022475"/>
    </source>
</evidence>
<dbReference type="PRINTS" id="PR00237">
    <property type="entry name" value="GPCRRHODOPSN"/>
</dbReference>
<evidence type="ECO:0000256" key="12">
    <source>
        <dbReference type="RuleBase" id="RU000688"/>
    </source>
</evidence>
<comment type="similarity">
    <text evidence="2 12">Belongs to the G-protein coupled receptor 1 family.</text>
</comment>
<feature type="transmembrane region" description="Helical" evidence="13">
    <location>
        <begin position="215"/>
        <end position="235"/>
    </location>
</feature>
<evidence type="ECO:0000256" key="7">
    <source>
        <dbReference type="ARBA" id="ARBA00023136"/>
    </source>
</evidence>
<dbReference type="InterPro" id="IPR005390">
    <property type="entry name" value="NeuromedU_rcpt"/>
</dbReference>
<feature type="transmembrane region" description="Helical" evidence="13">
    <location>
        <begin position="476"/>
        <end position="494"/>
    </location>
</feature>
<evidence type="ECO:0000313" key="15">
    <source>
        <dbReference type="EMBL" id="KAK2584644.1"/>
    </source>
</evidence>
<evidence type="ECO:0000256" key="9">
    <source>
        <dbReference type="ARBA" id="ARBA00023170"/>
    </source>
</evidence>
<evidence type="ECO:0000256" key="5">
    <source>
        <dbReference type="ARBA" id="ARBA00022989"/>
    </source>
</evidence>
<sequence length="568" mass="65206">MDLLEKENNDADFWDDEDVENMTEVEYLTKVLGPKYLPMNMVLPLTTVYVAIFVSGIFGNVATCTVIVKNASMQTATNYYLFSLAISDLILLILGLPNELSVFWQQYPWTLGVPLCKIRAYVSEMSSYVSVLTIVAFSMERYLAICHPLRVYTMSGLKRPIRFIIAAWSIALVSAIPFAIYTKVNFVEYPPGSGNYSTDSAICAILSTNMPNFPLYEMSCIVFFFLPMLVILVVYTRMGLEIKRSTTRTSGPIVHGAIHGETRQVQSRKSTIRMLSAVVVMFFLCWAPFHAQRLLYVYAQGSDYYPDLNEWLYILSGCLYYFSTTVNPILYNLMSIKYREAFKQTICCKSRSRRSWTITPSDLCRCESSEEAHIPRFMCSMRYTLGQAKEVFRFASNRDRVIANGTVQNRYSEIQKIRNDDSSKSLLKSGHPVVQERSSEERTVQVLIIVPICTIFECILPDIILRLRKERSPLLLFFYVLGLGTVILLLESHFQVLEPPYRRAGGSFYIHWFQVHPPTHARKIAMVHRGKRMGYLYDNGFIYNPSKDVIHFLLHENTSEAEETTLKM</sequence>
<feature type="transmembrane region" description="Helical" evidence="13">
    <location>
        <begin position="80"/>
        <end position="98"/>
    </location>
</feature>
<evidence type="ECO:0000256" key="1">
    <source>
        <dbReference type="ARBA" id="ARBA00004651"/>
    </source>
</evidence>
<dbReference type="InterPro" id="IPR000276">
    <property type="entry name" value="GPCR_Rhodpsn"/>
</dbReference>
<protein>
    <recommendedName>
        <fullName evidence="14">G-protein coupled receptors family 1 profile domain-containing protein</fullName>
    </recommendedName>
</protein>
<evidence type="ECO:0000256" key="13">
    <source>
        <dbReference type="SAM" id="Phobius"/>
    </source>
</evidence>
<comment type="subcellular location">
    <subcellularLocation>
        <location evidence="1">Cell membrane</location>
        <topology evidence="1">Multi-pass membrane protein</topology>
    </subcellularLocation>
</comment>
<accession>A0AAD9VS03</accession>
<dbReference type="SUPFAM" id="SSF81321">
    <property type="entry name" value="Family A G protein-coupled receptor-like"/>
    <property type="match status" value="1"/>
</dbReference>
<feature type="transmembrane region" description="Helical" evidence="13">
    <location>
        <begin position="118"/>
        <end position="139"/>
    </location>
</feature>
<keyword evidence="10" id="KW-0325">Glycoprotein</keyword>